<reference evidence="2 3" key="1">
    <citation type="submission" date="2020-08" db="EMBL/GenBank/DDBJ databases">
        <title>Genome sequence of Sphingomonas lutea KCTC 23642T.</title>
        <authorList>
            <person name="Hyun D.-W."/>
            <person name="Bae J.-W."/>
        </authorList>
    </citation>
    <scope>NUCLEOTIDE SEQUENCE [LARGE SCALE GENOMIC DNA]</scope>
    <source>
        <strain evidence="2 3">KCTC 23642</strain>
    </source>
</reference>
<feature type="domain" description="N-acetyltransferase" evidence="1">
    <location>
        <begin position="11"/>
        <end position="179"/>
    </location>
</feature>
<evidence type="ECO:0000313" key="3">
    <source>
        <dbReference type="Proteomes" id="UP000515971"/>
    </source>
</evidence>
<dbReference type="Pfam" id="PF13302">
    <property type="entry name" value="Acetyltransf_3"/>
    <property type="match status" value="1"/>
</dbReference>
<gene>
    <name evidence="2" type="ORF">H9L13_04985</name>
</gene>
<organism evidence="2 3">
    <name type="scientific">Sphingomonas lutea</name>
    <dbReference type="NCBI Taxonomy" id="1045317"/>
    <lineage>
        <taxon>Bacteria</taxon>
        <taxon>Pseudomonadati</taxon>
        <taxon>Pseudomonadota</taxon>
        <taxon>Alphaproteobacteria</taxon>
        <taxon>Sphingomonadales</taxon>
        <taxon>Sphingomonadaceae</taxon>
        <taxon>Sphingomonas</taxon>
    </lineage>
</organism>
<dbReference type="KEGG" id="slut:H9L13_04985"/>
<dbReference type="InterPro" id="IPR051531">
    <property type="entry name" value="N-acetyltransferase"/>
</dbReference>
<dbReference type="PANTHER" id="PTHR43792:SF1">
    <property type="entry name" value="N-ACETYLTRANSFERASE DOMAIN-CONTAINING PROTEIN"/>
    <property type="match status" value="1"/>
</dbReference>
<accession>A0A7G9SK57</accession>
<protein>
    <submittedName>
        <fullName evidence="2">GNAT family N-acetyltransferase</fullName>
    </submittedName>
</protein>
<sequence length="191" mass="21303">MAEVATETDRLRLRTWDDADKVEFARVTNTPAVMRWLGGVQSDEWLAAGFERIDGYQRDFGHTLWAVERKADGALLGFCGLKRVNSPGASCPGDFEVGWRLREDAWGQGFAKEAAIASLDLAFDHFAAPHVVALTVEGNASSRGLMARLGMTRRADLDFTDDRFGPEMNPTIVYRIDAAEWPDARRRALQK</sequence>
<dbReference type="EMBL" id="CP060718">
    <property type="protein sequence ID" value="QNN68232.1"/>
    <property type="molecule type" value="Genomic_DNA"/>
</dbReference>
<dbReference type="PANTHER" id="PTHR43792">
    <property type="entry name" value="GNAT FAMILY, PUTATIVE (AFU_ORTHOLOGUE AFUA_3G00765)-RELATED-RELATED"/>
    <property type="match status" value="1"/>
</dbReference>
<dbReference type="SUPFAM" id="SSF55729">
    <property type="entry name" value="Acyl-CoA N-acyltransferases (Nat)"/>
    <property type="match status" value="1"/>
</dbReference>
<dbReference type="Proteomes" id="UP000515971">
    <property type="component" value="Chromosome"/>
</dbReference>
<dbReference type="Gene3D" id="3.40.630.30">
    <property type="match status" value="1"/>
</dbReference>
<name>A0A7G9SK57_9SPHN</name>
<dbReference type="GO" id="GO:0016747">
    <property type="term" value="F:acyltransferase activity, transferring groups other than amino-acyl groups"/>
    <property type="evidence" value="ECO:0007669"/>
    <property type="project" value="InterPro"/>
</dbReference>
<proteinExistence type="predicted"/>
<dbReference type="InterPro" id="IPR016181">
    <property type="entry name" value="Acyl_CoA_acyltransferase"/>
</dbReference>
<dbReference type="InterPro" id="IPR000182">
    <property type="entry name" value="GNAT_dom"/>
</dbReference>
<keyword evidence="3" id="KW-1185">Reference proteome</keyword>
<dbReference type="AlphaFoldDB" id="A0A7G9SK57"/>
<dbReference type="PROSITE" id="PS51186">
    <property type="entry name" value="GNAT"/>
    <property type="match status" value="1"/>
</dbReference>
<evidence type="ECO:0000259" key="1">
    <source>
        <dbReference type="PROSITE" id="PS51186"/>
    </source>
</evidence>
<dbReference type="RefSeq" id="WP_187539558.1">
    <property type="nucleotide sequence ID" value="NZ_BAABJT010000001.1"/>
</dbReference>
<keyword evidence="2" id="KW-0808">Transferase</keyword>
<evidence type="ECO:0000313" key="2">
    <source>
        <dbReference type="EMBL" id="QNN68232.1"/>
    </source>
</evidence>